<dbReference type="FunFam" id="3.40.630.40:FF:000005">
    <property type="entry name" value="N-acetylmuramoyl-L-alanine amidase (AmiA)"/>
    <property type="match status" value="1"/>
</dbReference>
<dbReference type="PANTHER" id="PTHR30404">
    <property type="entry name" value="N-ACETYLMURAMOYL-L-ALANINE AMIDASE"/>
    <property type="match status" value="1"/>
</dbReference>
<dbReference type="AlphaFoldDB" id="A0A5C7DWI2"/>
<evidence type="ECO:0000256" key="1">
    <source>
        <dbReference type="ARBA" id="ARBA00001561"/>
    </source>
</evidence>
<dbReference type="GO" id="GO:0008745">
    <property type="term" value="F:N-acetylmuramoyl-L-alanine amidase activity"/>
    <property type="evidence" value="ECO:0007669"/>
    <property type="project" value="UniProtKB-EC"/>
</dbReference>
<feature type="region of interest" description="Disordered" evidence="4">
    <location>
        <begin position="119"/>
        <end position="143"/>
    </location>
</feature>
<dbReference type="Gene3D" id="3.40.630.40">
    <property type="entry name" value="Zn-dependent exopeptidases"/>
    <property type="match status" value="1"/>
</dbReference>
<dbReference type="SMART" id="SM00646">
    <property type="entry name" value="Ami_3"/>
    <property type="match status" value="1"/>
</dbReference>
<dbReference type="PANTHER" id="PTHR30404:SF0">
    <property type="entry name" value="N-ACETYLMURAMOYL-L-ALANINE AMIDASE AMIC"/>
    <property type="match status" value="1"/>
</dbReference>
<evidence type="ECO:0000259" key="5">
    <source>
        <dbReference type="SMART" id="SM00646"/>
    </source>
</evidence>
<feature type="domain" description="MurNAc-LAA" evidence="5">
    <location>
        <begin position="449"/>
        <end position="604"/>
    </location>
</feature>
<accession>A0A5C7DWI2</accession>
<dbReference type="InterPro" id="IPR050695">
    <property type="entry name" value="N-acetylmuramoyl_amidase_3"/>
</dbReference>
<dbReference type="EC" id="3.5.1.28" evidence="2"/>
<dbReference type="Proteomes" id="UP000321310">
    <property type="component" value="Unassembled WGS sequence"/>
</dbReference>
<proteinExistence type="predicted"/>
<dbReference type="GO" id="GO:0009253">
    <property type="term" value="P:peptidoglycan catabolic process"/>
    <property type="evidence" value="ECO:0007669"/>
    <property type="project" value="InterPro"/>
</dbReference>
<protein>
    <recommendedName>
        <fullName evidence="2">N-acetylmuramoyl-L-alanine amidase</fullName>
        <ecNumber evidence="2">3.5.1.28</ecNumber>
    </recommendedName>
</protein>
<reference evidence="6 7" key="1">
    <citation type="submission" date="2019-07" db="EMBL/GenBank/DDBJ databases">
        <title>Rapid identification of Enteric Bacteria from Whole Genome Sequences (WGS) using Average Nucleotide Identity (ANI).</title>
        <authorList>
            <person name="Lane C."/>
        </authorList>
    </citation>
    <scope>NUCLEOTIDE SEQUENCE [LARGE SCALE GENOMIC DNA]</scope>
    <source>
        <strain evidence="6 7">2016D-0250</strain>
    </source>
</reference>
<evidence type="ECO:0000256" key="2">
    <source>
        <dbReference type="ARBA" id="ARBA00011901"/>
    </source>
</evidence>
<evidence type="ECO:0000256" key="4">
    <source>
        <dbReference type="SAM" id="MobiDB-lite"/>
    </source>
</evidence>
<sequence length="611" mass="69999">MLRIIFILLFFHYSIFANAEIKKFDQIFLSSSSEIKLQLHQQLKSLYIQSVISDNQDEKKEILKRLIISSNSLGFDDKAYIEELKDEGVKDDEIKRLKDALNVIQDQKIKKIETKQENINKKEDSKKEDSKKEDSKKEDSKKEDSKKEELAILAVKKELNGVLLSLNGNIEQKDIKNFTLKGDNFRYVADFNGILKGAKQNFEFKDFDIIVSQFNPAAIRIVLTSKKELKVKIELREKSLFMGTSENKKIEAKPNLEKNKKVSTAKKKEEPLYILKSLKEKNGISIKLDNELDYEDIKINSFKDGKTYRSIVSFKAILEGDRKKYDINKNQSITLVQYDKTTVRIVLNSLKDFKVNIDLDDDDLFIGFEQKASNKTSVKKTTSKKQGKVIVIDPGHGGKDPGTLGDKGVREKDVVLSVALKLGNELKKRGYKIYYTRSTDKFINLRDRTSMANEKMADLFISIHANAAPNKQRAKTLQGIETFFLSPARSERSKKAAELENQSDFEEMNYFSKQTFLNFLNREKIVASNKLAIDVQKKILSNVRKKYKVVDGGVREAPFWVLVGAQMPAILIETGYISHPSERSRLTNKNFQELLAIGIANGIESYLYKNQ</sequence>
<organism evidence="6 7">
    <name type="scientific">Campylobacter peloridis</name>
    <dbReference type="NCBI Taxonomy" id="488546"/>
    <lineage>
        <taxon>Bacteria</taxon>
        <taxon>Pseudomonadati</taxon>
        <taxon>Campylobacterota</taxon>
        <taxon>Epsilonproteobacteria</taxon>
        <taxon>Campylobacterales</taxon>
        <taxon>Campylobacteraceae</taxon>
        <taxon>Campylobacter</taxon>
    </lineage>
</organism>
<comment type="catalytic activity">
    <reaction evidence="1">
        <text>Hydrolyzes the link between N-acetylmuramoyl residues and L-amino acid residues in certain cell-wall glycopeptides.</text>
        <dbReference type="EC" id="3.5.1.28"/>
    </reaction>
</comment>
<dbReference type="GO" id="GO:0030288">
    <property type="term" value="C:outer membrane-bounded periplasmic space"/>
    <property type="evidence" value="ECO:0007669"/>
    <property type="project" value="TreeGrafter"/>
</dbReference>
<gene>
    <name evidence="6" type="ORF">FPD46_04315</name>
</gene>
<evidence type="ECO:0000313" key="6">
    <source>
        <dbReference type="EMBL" id="TXE81520.1"/>
    </source>
</evidence>
<keyword evidence="3" id="KW-0378">Hydrolase</keyword>
<evidence type="ECO:0000256" key="3">
    <source>
        <dbReference type="ARBA" id="ARBA00022801"/>
    </source>
</evidence>
<dbReference type="EMBL" id="VOWB01000047">
    <property type="protein sequence ID" value="TXE81520.1"/>
    <property type="molecule type" value="Genomic_DNA"/>
</dbReference>
<dbReference type="Pfam" id="PF01520">
    <property type="entry name" value="Amidase_3"/>
    <property type="match status" value="1"/>
</dbReference>
<name>A0A5C7DWI2_9BACT</name>
<dbReference type="InterPro" id="IPR002508">
    <property type="entry name" value="MurNAc-LAA_cat"/>
</dbReference>
<evidence type="ECO:0000313" key="7">
    <source>
        <dbReference type="Proteomes" id="UP000321310"/>
    </source>
</evidence>
<dbReference type="SUPFAM" id="SSF53187">
    <property type="entry name" value="Zn-dependent exopeptidases"/>
    <property type="match status" value="1"/>
</dbReference>
<dbReference type="CDD" id="cd02696">
    <property type="entry name" value="MurNAc-LAA"/>
    <property type="match status" value="1"/>
</dbReference>
<comment type="caution">
    <text evidence="6">The sequence shown here is derived from an EMBL/GenBank/DDBJ whole genome shotgun (WGS) entry which is preliminary data.</text>
</comment>